<evidence type="ECO:0000313" key="1">
    <source>
        <dbReference type="EMBL" id="GGB77874.1"/>
    </source>
</evidence>
<keyword evidence="2" id="KW-1185">Reference proteome</keyword>
<protein>
    <recommendedName>
        <fullName evidence="3">ABC-type transport auxiliary lipoprotein component domain-containing protein</fullName>
    </recommendedName>
</protein>
<evidence type="ECO:0000313" key="2">
    <source>
        <dbReference type="Proteomes" id="UP000615760"/>
    </source>
</evidence>
<accession>A0ABQ1JUC4</accession>
<reference evidence="2" key="1">
    <citation type="journal article" date="2019" name="Int. J. Syst. Evol. Microbiol.">
        <title>The Global Catalogue of Microorganisms (GCM) 10K type strain sequencing project: providing services to taxonomists for standard genome sequencing and annotation.</title>
        <authorList>
            <consortium name="The Broad Institute Genomics Platform"/>
            <consortium name="The Broad Institute Genome Sequencing Center for Infectious Disease"/>
            <person name="Wu L."/>
            <person name="Ma J."/>
        </authorList>
    </citation>
    <scope>NUCLEOTIDE SEQUENCE [LARGE SCALE GENOMIC DNA]</scope>
    <source>
        <strain evidence="2">CGMCC 1.15461</strain>
    </source>
</reference>
<dbReference type="Proteomes" id="UP000615760">
    <property type="component" value="Unassembled WGS sequence"/>
</dbReference>
<proteinExistence type="predicted"/>
<sequence>MFLITGCKDNTPVKTSDRQTIKQDVSEPDSTNVVIDTLSVNTTENEPEVVKEKTTILVIQCSNGYNYSGGGYDFNPLLEKELRKIDDFEIVEFSYKKLMGSIYQGVYDKKYAKPIMEKIDADIYIMTRFADDFLERRGKATNWGYELKLLNTKTMEQKISIGADSMESYEELQENITKNIDKLVKDIQILSTKK</sequence>
<name>A0ABQ1JUC4_9FLAO</name>
<evidence type="ECO:0008006" key="3">
    <source>
        <dbReference type="Google" id="ProtNLM"/>
    </source>
</evidence>
<comment type="caution">
    <text evidence="1">The sequence shown here is derived from an EMBL/GenBank/DDBJ whole genome shotgun (WGS) entry which is preliminary data.</text>
</comment>
<gene>
    <name evidence="1" type="ORF">GCM10007424_17450</name>
</gene>
<organism evidence="1 2">
    <name type="scientific">Flavobacterium suaedae</name>
    <dbReference type="NCBI Taxonomy" id="1767027"/>
    <lineage>
        <taxon>Bacteria</taxon>
        <taxon>Pseudomonadati</taxon>
        <taxon>Bacteroidota</taxon>
        <taxon>Flavobacteriia</taxon>
        <taxon>Flavobacteriales</taxon>
        <taxon>Flavobacteriaceae</taxon>
        <taxon>Flavobacterium</taxon>
    </lineage>
</organism>
<dbReference type="EMBL" id="BMJE01000004">
    <property type="protein sequence ID" value="GGB77874.1"/>
    <property type="molecule type" value="Genomic_DNA"/>
</dbReference>